<dbReference type="EMBL" id="JBDIVE010000003">
    <property type="protein sequence ID" value="MEN3068397.1"/>
    <property type="molecule type" value="Genomic_DNA"/>
</dbReference>
<reference evidence="2 3" key="1">
    <citation type="journal article" date="2018" name="Int. J. Syst. Evol. Microbiol.">
        <title>Uliginosibacterium sediminicola sp. nov., isolated from freshwater sediment.</title>
        <authorList>
            <person name="Hwang W.M."/>
            <person name="Kim S.M."/>
            <person name="Kang K."/>
            <person name="Ahn T.Y."/>
        </authorList>
    </citation>
    <scope>NUCLEOTIDE SEQUENCE [LARGE SCALE GENOMIC DNA]</scope>
    <source>
        <strain evidence="2 3">M1-21</strain>
    </source>
</reference>
<organism evidence="2 3">
    <name type="scientific">Uliginosibacterium sediminicola</name>
    <dbReference type="NCBI Taxonomy" id="2024550"/>
    <lineage>
        <taxon>Bacteria</taxon>
        <taxon>Pseudomonadati</taxon>
        <taxon>Pseudomonadota</taxon>
        <taxon>Betaproteobacteria</taxon>
        <taxon>Rhodocyclales</taxon>
        <taxon>Zoogloeaceae</taxon>
        <taxon>Uliginosibacterium</taxon>
    </lineage>
</organism>
<proteinExistence type="predicted"/>
<sequence>MHQSHKLRCFVRMNCAFFVVVGVIGAKRLVFLRVCISRVFGFCFIYLFLNVFVGFFGAGPVFAENLIATRLDASRRWPSFTERKD</sequence>
<name>A0ABU9YXJ1_9RHOO</name>
<dbReference type="RefSeq" id="WP_345919166.1">
    <property type="nucleotide sequence ID" value="NZ_JBDIVE010000003.1"/>
</dbReference>
<evidence type="ECO:0000313" key="2">
    <source>
        <dbReference type="EMBL" id="MEN3068397.1"/>
    </source>
</evidence>
<keyword evidence="1" id="KW-0472">Membrane</keyword>
<gene>
    <name evidence="2" type="ORF">ABDB84_07890</name>
</gene>
<evidence type="ECO:0000313" key="3">
    <source>
        <dbReference type="Proteomes" id="UP001410394"/>
    </source>
</evidence>
<accession>A0ABU9YXJ1</accession>
<keyword evidence="1" id="KW-0812">Transmembrane</keyword>
<keyword evidence="1" id="KW-1133">Transmembrane helix</keyword>
<comment type="caution">
    <text evidence="2">The sequence shown here is derived from an EMBL/GenBank/DDBJ whole genome shotgun (WGS) entry which is preliminary data.</text>
</comment>
<protein>
    <submittedName>
        <fullName evidence="2">Uncharacterized protein</fullName>
    </submittedName>
</protein>
<dbReference type="Proteomes" id="UP001410394">
    <property type="component" value="Unassembled WGS sequence"/>
</dbReference>
<evidence type="ECO:0000256" key="1">
    <source>
        <dbReference type="SAM" id="Phobius"/>
    </source>
</evidence>
<keyword evidence="3" id="KW-1185">Reference proteome</keyword>
<feature type="transmembrane region" description="Helical" evidence="1">
    <location>
        <begin position="39"/>
        <end position="63"/>
    </location>
</feature>
<feature type="transmembrane region" description="Helical" evidence="1">
    <location>
        <begin position="9"/>
        <end position="27"/>
    </location>
</feature>